<organism evidence="2 3">
    <name type="scientific">Parelaphostrongylus tenuis</name>
    <name type="common">Meningeal worm</name>
    <dbReference type="NCBI Taxonomy" id="148309"/>
    <lineage>
        <taxon>Eukaryota</taxon>
        <taxon>Metazoa</taxon>
        <taxon>Ecdysozoa</taxon>
        <taxon>Nematoda</taxon>
        <taxon>Chromadorea</taxon>
        <taxon>Rhabditida</taxon>
        <taxon>Rhabditina</taxon>
        <taxon>Rhabditomorpha</taxon>
        <taxon>Strongyloidea</taxon>
        <taxon>Metastrongylidae</taxon>
        <taxon>Parelaphostrongylus</taxon>
    </lineage>
</organism>
<protein>
    <submittedName>
        <fullName evidence="2">Uncharacterized protein</fullName>
    </submittedName>
</protein>
<keyword evidence="1" id="KW-1133">Transmembrane helix</keyword>
<dbReference type="AlphaFoldDB" id="A0AAD5LU18"/>
<accession>A0AAD5LU18</accession>
<reference evidence="2" key="1">
    <citation type="submission" date="2021-06" db="EMBL/GenBank/DDBJ databases">
        <title>Parelaphostrongylus tenuis whole genome reference sequence.</title>
        <authorList>
            <person name="Garwood T.J."/>
            <person name="Larsen P.A."/>
            <person name="Fountain-Jones N.M."/>
            <person name="Garbe J.R."/>
            <person name="Macchietto M.G."/>
            <person name="Kania S.A."/>
            <person name="Gerhold R.W."/>
            <person name="Richards J.E."/>
            <person name="Wolf T.M."/>
        </authorList>
    </citation>
    <scope>NUCLEOTIDE SEQUENCE</scope>
    <source>
        <strain evidence="2">MNPRO001-30</strain>
        <tissue evidence="2">Meninges</tissue>
    </source>
</reference>
<proteinExistence type="predicted"/>
<keyword evidence="1" id="KW-0472">Membrane</keyword>
<comment type="caution">
    <text evidence="2">The sequence shown here is derived from an EMBL/GenBank/DDBJ whole genome shotgun (WGS) entry which is preliminary data.</text>
</comment>
<gene>
    <name evidence="2" type="ORF">KIN20_001687</name>
</gene>
<evidence type="ECO:0000256" key="1">
    <source>
        <dbReference type="SAM" id="Phobius"/>
    </source>
</evidence>
<dbReference type="Proteomes" id="UP001196413">
    <property type="component" value="Unassembled WGS sequence"/>
</dbReference>
<keyword evidence="3" id="KW-1185">Reference proteome</keyword>
<evidence type="ECO:0000313" key="2">
    <source>
        <dbReference type="EMBL" id="KAJ1346787.1"/>
    </source>
</evidence>
<evidence type="ECO:0000313" key="3">
    <source>
        <dbReference type="Proteomes" id="UP001196413"/>
    </source>
</evidence>
<sequence length="65" mass="7427">THDQGRFCQVRTLIPITVVNGVMLTTFFMENGKRNANSSELVNGELAAIWLSEYLHNLDEKHHET</sequence>
<feature type="transmembrane region" description="Helical" evidence="1">
    <location>
        <begin position="12"/>
        <end position="29"/>
    </location>
</feature>
<keyword evidence="1" id="KW-0812">Transmembrane</keyword>
<dbReference type="EMBL" id="JAHQIW010000221">
    <property type="protein sequence ID" value="KAJ1346787.1"/>
    <property type="molecule type" value="Genomic_DNA"/>
</dbReference>
<feature type="non-terminal residue" evidence="2">
    <location>
        <position position="65"/>
    </location>
</feature>
<name>A0AAD5LU18_PARTN</name>